<name>A0A0A9SKJ5_ARUDO</name>
<sequence length="18" mass="2115">MTESVSRRASTRRFCSLQ</sequence>
<organism evidence="1">
    <name type="scientific">Arundo donax</name>
    <name type="common">Giant reed</name>
    <name type="synonym">Donax arundinaceus</name>
    <dbReference type="NCBI Taxonomy" id="35708"/>
    <lineage>
        <taxon>Eukaryota</taxon>
        <taxon>Viridiplantae</taxon>
        <taxon>Streptophyta</taxon>
        <taxon>Embryophyta</taxon>
        <taxon>Tracheophyta</taxon>
        <taxon>Spermatophyta</taxon>
        <taxon>Magnoliopsida</taxon>
        <taxon>Liliopsida</taxon>
        <taxon>Poales</taxon>
        <taxon>Poaceae</taxon>
        <taxon>PACMAD clade</taxon>
        <taxon>Arundinoideae</taxon>
        <taxon>Arundineae</taxon>
        <taxon>Arundo</taxon>
    </lineage>
</organism>
<proteinExistence type="predicted"/>
<reference evidence="1" key="1">
    <citation type="submission" date="2014-09" db="EMBL/GenBank/DDBJ databases">
        <authorList>
            <person name="Magalhaes I.L.F."/>
            <person name="Oliveira U."/>
            <person name="Santos F.R."/>
            <person name="Vidigal T.H.D.A."/>
            <person name="Brescovit A.D."/>
            <person name="Santos A.J."/>
        </authorList>
    </citation>
    <scope>NUCLEOTIDE SEQUENCE</scope>
    <source>
        <tissue evidence="1">Shoot tissue taken approximately 20 cm above the soil surface</tissue>
    </source>
</reference>
<reference evidence="1" key="2">
    <citation type="journal article" date="2015" name="Data Brief">
        <title>Shoot transcriptome of the giant reed, Arundo donax.</title>
        <authorList>
            <person name="Barrero R.A."/>
            <person name="Guerrero F.D."/>
            <person name="Moolhuijzen P."/>
            <person name="Goolsby J.A."/>
            <person name="Tidwell J."/>
            <person name="Bellgard S.E."/>
            <person name="Bellgard M.I."/>
        </authorList>
    </citation>
    <scope>NUCLEOTIDE SEQUENCE</scope>
    <source>
        <tissue evidence="1">Shoot tissue taken approximately 20 cm above the soil surface</tissue>
    </source>
</reference>
<protein>
    <submittedName>
        <fullName evidence="1">Uncharacterized protein</fullName>
    </submittedName>
</protein>
<dbReference type="EMBL" id="GBRH01266103">
    <property type="protein sequence ID" value="JAD31792.1"/>
    <property type="molecule type" value="Transcribed_RNA"/>
</dbReference>
<dbReference type="AlphaFoldDB" id="A0A0A9SKJ5"/>
<accession>A0A0A9SKJ5</accession>
<evidence type="ECO:0000313" key="1">
    <source>
        <dbReference type="EMBL" id="JAD31792.1"/>
    </source>
</evidence>